<evidence type="ECO:0000256" key="5">
    <source>
        <dbReference type="ARBA" id="ARBA00022694"/>
    </source>
</evidence>
<dbReference type="GO" id="GO:0032259">
    <property type="term" value="P:methylation"/>
    <property type="evidence" value="ECO:0007669"/>
    <property type="project" value="UniProtKB-KW"/>
</dbReference>
<keyword evidence="5 6" id="KW-0819">tRNA processing</keyword>
<proteinExistence type="inferred from homology"/>
<dbReference type="Proteomes" id="UP001163981">
    <property type="component" value="Chromosome"/>
</dbReference>
<dbReference type="InterPro" id="IPR002052">
    <property type="entry name" value="DNA_methylase_N6_adenine_CS"/>
</dbReference>
<keyword evidence="1 6" id="KW-0963">Cytoplasm</keyword>
<dbReference type="SUPFAM" id="SSF53335">
    <property type="entry name" value="S-adenosyl-L-methionine-dependent methyltransferases"/>
    <property type="match status" value="1"/>
</dbReference>
<evidence type="ECO:0000256" key="1">
    <source>
        <dbReference type="ARBA" id="ARBA00022490"/>
    </source>
</evidence>
<feature type="domain" description="Methyltransferase small" evidence="7">
    <location>
        <begin position="39"/>
        <end position="127"/>
    </location>
</feature>
<evidence type="ECO:0000256" key="4">
    <source>
        <dbReference type="ARBA" id="ARBA00022691"/>
    </source>
</evidence>
<keyword evidence="9" id="KW-1185">Reference proteome</keyword>
<dbReference type="PANTHER" id="PTHR47739:SF1">
    <property type="entry name" value="TRNA1(VAL) (ADENINE(37)-N6)-METHYLTRANSFERASE"/>
    <property type="match status" value="1"/>
</dbReference>
<dbReference type="EC" id="2.1.1.223" evidence="6"/>
<dbReference type="PANTHER" id="PTHR47739">
    <property type="entry name" value="TRNA1(VAL) (ADENINE(37)-N6)-METHYLTRANSFERASE"/>
    <property type="match status" value="1"/>
</dbReference>
<evidence type="ECO:0000256" key="6">
    <source>
        <dbReference type="HAMAP-Rule" id="MF_01872"/>
    </source>
</evidence>
<protein>
    <recommendedName>
        <fullName evidence="6">tRNA1(Val) (adenine(37)-N6)-methyltransferase</fullName>
        <ecNumber evidence="6">2.1.1.223</ecNumber>
    </recommendedName>
    <alternativeName>
        <fullName evidence="6">tRNA m6A37 methyltransferase</fullName>
    </alternativeName>
</protein>
<accession>A0ABY6NTU9</accession>
<evidence type="ECO:0000259" key="7">
    <source>
        <dbReference type="Pfam" id="PF05175"/>
    </source>
</evidence>
<organism evidence="8 9">
    <name type="scientific">Salinimicrobium tongyeongense</name>
    <dbReference type="NCBI Taxonomy" id="2809707"/>
    <lineage>
        <taxon>Bacteria</taxon>
        <taxon>Pseudomonadati</taxon>
        <taxon>Bacteroidota</taxon>
        <taxon>Flavobacteriia</taxon>
        <taxon>Flavobacteriales</taxon>
        <taxon>Flavobacteriaceae</taxon>
        <taxon>Salinimicrobium</taxon>
    </lineage>
</organism>
<evidence type="ECO:0000313" key="9">
    <source>
        <dbReference type="Proteomes" id="UP001163981"/>
    </source>
</evidence>
<dbReference type="EMBL" id="CP069620">
    <property type="protein sequence ID" value="UZH56344.1"/>
    <property type="molecule type" value="Genomic_DNA"/>
</dbReference>
<evidence type="ECO:0000256" key="3">
    <source>
        <dbReference type="ARBA" id="ARBA00022679"/>
    </source>
</evidence>
<comment type="similarity">
    <text evidence="6">Belongs to the methyltransferase superfamily. tRNA (adenine-N(6)-)-methyltransferase family.</text>
</comment>
<reference evidence="8" key="1">
    <citation type="submission" date="2021-02" db="EMBL/GenBank/DDBJ databases">
        <title>Salinimicrobium sp. nov. isolated from seawater in Tongyeong, Republic of Korea.</title>
        <authorList>
            <person name="Lee S.-J."/>
        </authorList>
    </citation>
    <scope>NUCLEOTIDE SEQUENCE</scope>
    <source>
        <strain evidence="8">HN-2-9-2</strain>
    </source>
</reference>
<dbReference type="InterPro" id="IPR050210">
    <property type="entry name" value="tRNA_Adenine-N(6)_MTase"/>
</dbReference>
<name>A0ABY6NTU9_9FLAO</name>
<dbReference type="PROSITE" id="PS00092">
    <property type="entry name" value="N6_MTASE"/>
    <property type="match status" value="1"/>
</dbReference>
<comment type="catalytic activity">
    <reaction evidence="6">
        <text>adenosine(37) in tRNA1(Val) + S-adenosyl-L-methionine = N(6)-methyladenosine(37) in tRNA1(Val) + S-adenosyl-L-homocysteine + H(+)</text>
        <dbReference type="Rhea" id="RHEA:43160"/>
        <dbReference type="Rhea" id="RHEA-COMP:10369"/>
        <dbReference type="Rhea" id="RHEA-COMP:10370"/>
        <dbReference type="ChEBI" id="CHEBI:15378"/>
        <dbReference type="ChEBI" id="CHEBI:57856"/>
        <dbReference type="ChEBI" id="CHEBI:59789"/>
        <dbReference type="ChEBI" id="CHEBI:74411"/>
        <dbReference type="ChEBI" id="CHEBI:74449"/>
        <dbReference type="EC" id="2.1.1.223"/>
    </reaction>
</comment>
<dbReference type="Pfam" id="PF05175">
    <property type="entry name" value="MTS"/>
    <property type="match status" value="1"/>
</dbReference>
<comment type="function">
    <text evidence="6">Specifically methylates the adenine in position 37 of tRNA(1)(Val) (anticodon cmo5UAC).</text>
</comment>
<keyword evidence="2 6" id="KW-0489">Methyltransferase</keyword>
<evidence type="ECO:0000256" key="2">
    <source>
        <dbReference type="ARBA" id="ARBA00022603"/>
    </source>
</evidence>
<dbReference type="InterPro" id="IPR007848">
    <property type="entry name" value="Small_mtfrase_dom"/>
</dbReference>
<comment type="subcellular location">
    <subcellularLocation>
        <location evidence="6">Cytoplasm</location>
    </subcellularLocation>
</comment>
<dbReference type="GO" id="GO:0008168">
    <property type="term" value="F:methyltransferase activity"/>
    <property type="evidence" value="ECO:0007669"/>
    <property type="project" value="UniProtKB-KW"/>
</dbReference>
<dbReference type="InterPro" id="IPR022882">
    <property type="entry name" value="tRNA_adenine-N6_MeTrfase"/>
</dbReference>
<dbReference type="HAMAP" id="MF_01872">
    <property type="entry name" value="tRNA_methyltr_YfiC"/>
    <property type="match status" value="1"/>
</dbReference>
<dbReference type="Gene3D" id="3.40.50.150">
    <property type="entry name" value="Vaccinia Virus protein VP39"/>
    <property type="match status" value="1"/>
</dbReference>
<dbReference type="CDD" id="cd02440">
    <property type="entry name" value="AdoMet_MTases"/>
    <property type="match status" value="1"/>
</dbReference>
<keyword evidence="4 6" id="KW-0949">S-adenosyl-L-methionine</keyword>
<sequence>MEGFRFKQFTVQQDKCAMKIGTDGVLLGAWASLAHQPFSILDIGTGTGVIALMLAQRCNAELIDALEIDEDAYEQAVDNFENSHWGDRLFCYHAAFDEFVAEMQEEGMEEEEKYDLIISNPPFYSADYSSGDAKRDQARFAEALPFDELLEGVSLLLSKRGIFSVIIPYTEEEKFRYLAADYGLFPQRITHVKGTPESELKRSLLELSFLEGKPEVDELIIETARHQYTPEYIELVKEFYLKM</sequence>
<gene>
    <name evidence="8" type="ORF">JRG66_05635</name>
</gene>
<dbReference type="InterPro" id="IPR029063">
    <property type="entry name" value="SAM-dependent_MTases_sf"/>
</dbReference>
<evidence type="ECO:0000313" key="8">
    <source>
        <dbReference type="EMBL" id="UZH56344.1"/>
    </source>
</evidence>
<keyword evidence="3 6" id="KW-0808">Transferase</keyword>